<gene>
    <name evidence="2" type="ORF">DW355_00545</name>
</gene>
<dbReference type="RefSeq" id="WP_131276943.1">
    <property type="nucleotide sequence ID" value="NZ_CP031395.1"/>
</dbReference>
<dbReference type="Gene3D" id="3.40.50.300">
    <property type="entry name" value="P-loop containing nucleotide triphosphate hydrolases"/>
    <property type="match status" value="2"/>
</dbReference>
<dbReference type="OrthoDB" id="393237at2"/>
<evidence type="ECO:0000313" key="2">
    <source>
        <dbReference type="EMBL" id="QBK03459.1"/>
    </source>
</evidence>
<dbReference type="Proteomes" id="UP000292939">
    <property type="component" value="Chromosome"/>
</dbReference>
<name>A0A4V1A1R4_9BURK</name>
<reference evidence="2 3" key="1">
    <citation type="submission" date="2018-07" db="EMBL/GenBank/DDBJ databases">
        <title>Exploring interactions and the metabolic potential of the ultra-small soil bacteria Hylemonella gracilis.</title>
        <authorList>
            <person name="Tyc O."/>
            <person name="Kulkarni P."/>
            <person name="Gawehns F."/>
            <person name="Hundscheid M."/>
            <person name="Zweers H."/>
            <person name="Garbeva P."/>
        </authorList>
    </citation>
    <scope>NUCLEOTIDE SEQUENCE [LARGE SCALE GENOMIC DNA]</scope>
    <source>
        <strain evidence="2 3">NS1</strain>
    </source>
</reference>
<dbReference type="EMBL" id="CP031395">
    <property type="protein sequence ID" value="QBK03459.1"/>
    <property type="molecule type" value="Genomic_DNA"/>
</dbReference>
<accession>A0A4V1A1R4</accession>
<dbReference type="SUPFAM" id="SSF52540">
    <property type="entry name" value="P-loop containing nucleoside triphosphate hydrolases"/>
    <property type="match status" value="1"/>
</dbReference>
<organism evidence="2 3">
    <name type="scientific">Hylemonella gracilis</name>
    <dbReference type="NCBI Taxonomy" id="80880"/>
    <lineage>
        <taxon>Bacteria</taxon>
        <taxon>Pseudomonadati</taxon>
        <taxon>Pseudomonadota</taxon>
        <taxon>Betaproteobacteria</taxon>
        <taxon>Burkholderiales</taxon>
        <taxon>Comamonadaceae</taxon>
        <taxon>Hylemonella</taxon>
    </lineage>
</organism>
<sequence length="379" mass="42258">MQGSWWKEEKDLIDEQKAVVNLPQDGKYIVLGPPGSGKTNLLLLRLKWLAVAGKKNVLFLTVGRSLSEFIKTGIGPKKIIEPEQVKTYRKWAYEIAADYRPDLLKDIPEHYEDSRKYFSNHLADITQQLPNGFYDAIVIDEVQDLEGPELAVLGRLSPRIMVAGDTRQSIYAGNGVEAAKAAGYAERLLQFHYRIGRAICHVADTIYPPDPGQPTLLKRCQYDEKLPSTAESVKCSDLAEQCLKLTENVRLQLKSFPGETVGVLLPTFKHGVLDAVRSSFDAAEFRDFVEYHGEDGRDFPDGKRVFVVTCHSAKGMEFRAVNIVAAERMYKGPLGRRTLQFTAVTRAKTSLRVYFTGKLPAAMATAFAAEVIPDIGAVF</sequence>
<proteinExistence type="predicted"/>
<dbReference type="GO" id="GO:0005524">
    <property type="term" value="F:ATP binding"/>
    <property type="evidence" value="ECO:0007669"/>
    <property type="project" value="InterPro"/>
</dbReference>
<dbReference type="InterPro" id="IPR027785">
    <property type="entry name" value="UvrD-like_helicase_C"/>
</dbReference>
<dbReference type="AlphaFoldDB" id="A0A4V1A1R4"/>
<feature type="domain" description="UvrD-like helicase C-terminal" evidence="1">
    <location>
        <begin position="305"/>
        <end position="354"/>
    </location>
</feature>
<evidence type="ECO:0000259" key="1">
    <source>
        <dbReference type="Pfam" id="PF13538"/>
    </source>
</evidence>
<protein>
    <recommendedName>
        <fullName evidence="1">UvrD-like helicase C-terminal domain-containing protein</fullName>
    </recommendedName>
</protein>
<evidence type="ECO:0000313" key="3">
    <source>
        <dbReference type="Proteomes" id="UP000292939"/>
    </source>
</evidence>
<dbReference type="GO" id="GO:0003678">
    <property type="term" value="F:DNA helicase activity"/>
    <property type="evidence" value="ECO:0007669"/>
    <property type="project" value="InterPro"/>
</dbReference>
<dbReference type="InterPro" id="IPR027417">
    <property type="entry name" value="P-loop_NTPase"/>
</dbReference>
<dbReference type="GO" id="GO:0003677">
    <property type="term" value="F:DNA binding"/>
    <property type="evidence" value="ECO:0007669"/>
    <property type="project" value="InterPro"/>
</dbReference>
<dbReference type="InterPro" id="IPR000212">
    <property type="entry name" value="DNA_helicase_UvrD/REP"/>
</dbReference>
<dbReference type="Pfam" id="PF13245">
    <property type="entry name" value="AAA_19"/>
    <property type="match status" value="1"/>
</dbReference>
<dbReference type="KEGG" id="hgr:DW355_00545"/>
<dbReference type="PANTHER" id="PTHR11070">
    <property type="entry name" value="UVRD / RECB / PCRA DNA HELICASE FAMILY MEMBER"/>
    <property type="match status" value="1"/>
</dbReference>
<dbReference type="Pfam" id="PF13538">
    <property type="entry name" value="UvrD_C_2"/>
    <property type="match status" value="1"/>
</dbReference>